<evidence type="ECO:0000259" key="14">
    <source>
        <dbReference type="PROSITE" id="PS51083"/>
    </source>
</evidence>
<evidence type="ECO:0000256" key="5">
    <source>
        <dbReference type="ARBA" id="ARBA00022771"/>
    </source>
</evidence>
<dbReference type="PROSITE" id="PS51083">
    <property type="entry name" value="ZF_HIT"/>
    <property type="match status" value="1"/>
</dbReference>
<keyword evidence="5 13" id="KW-0863">Zinc-finger</keyword>
<evidence type="ECO:0000256" key="2">
    <source>
        <dbReference type="ARBA" id="ARBA00022517"/>
    </source>
</evidence>
<accession>A0AAJ7E371</accession>
<dbReference type="GO" id="GO:0070761">
    <property type="term" value="C:pre-snoRNP complex"/>
    <property type="evidence" value="ECO:0007669"/>
    <property type="project" value="TreeGrafter"/>
</dbReference>
<dbReference type="GO" id="GO:0000463">
    <property type="term" value="P:maturation of LSU-rRNA from tricistronic rRNA transcript (SSU-rRNA, 5.8S rRNA, LSU-rRNA)"/>
    <property type="evidence" value="ECO:0007669"/>
    <property type="project" value="TreeGrafter"/>
</dbReference>
<comment type="function">
    <text evidence="8">Required for box C/D snoRNAs accumulation involved in snoRNA processing, snoRNA transport to the nucleolus and ribosome biogenesis.</text>
</comment>
<dbReference type="PANTHER" id="PTHR13483">
    <property type="entry name" value="BOX C_D SNORNA PROTEIN 1-RELATED"/>
    <property type="match status" value="1"/>
</dbReference>
<evidence type="ECO:0000256" key="9">
    <source>
        <dbReference type="ARBA" id="ARBA00049654"/>
    </source>
</evidence>
<evidence type="ECO:0000256" key="6">
    <source>
        <dbReference type="ARBA" id="ARBA00022833"/>
    </source>
</evidence>
<dbReference type="GO" id="GO:0008270">
    <property type="term" value="F:zinc ion binding"/>
    <property type="evidence" value="ECO:0007669"/>
    <property type="project" value="UniProtKB-UniRule"/>
</dbReference>
<keyword evidence="1" id="KW-1017">Isopeptide bond</keyword>
<dbReference type="InterPro" id="IPR007529">
    <property type="entry name" value="Znf_HIT"/>
</dbReference>
<keyword evidence="7" id="KW-0832">Ubl conjugation</keyword>
<keyword evidence="15" id="KW-1185">Reference proteome</keyword>
<name>A0AAJ7E371_9HYME</name>
<dbReference type="GO" id="GO:0048254">
    <property type="term" value="P:snoRNA localization"/>
    <property type="evidence" value="ECO:0007669"/>
    <property type="project" value="TreeGrafter"/>
</dbReference>
<comment type="similarity">
    <text evidence="9">Belongs to the BCD1 family.</text>
</comment>
<dbReference type="PANTHER" id="PTHR13483:SF3">
    <property type="entry name" value="BOX C_D SNORNA PROTEIN 1"/>
    <property type="match status" value="1"/>
</dbReference>
<evidence type="ECO:0000313" key="15">
    <source>
        <dbReference type="Proteomes" id="UP000695007"/>
    </source>
</evidence>
<keyword evidence="2" id="KW-0690">Ribosome biogenesis</keyword>
<gene>
    <name evidence="16" type="primary">LOC105368768</name>
</gene>
<dbReference type="Proteomes" id="UP000695007">
    <property type="component" value="Unplaced"/>
</dbReference>
<evidence type="ECO:0000256" key="1">
    <source>
        <dbReference type="ARBA" id="ARBA00022499"/>
    </source>
</evidence>
<dbReference type="InterPro" id="IPR057721">
    <property type="entry name" value="BCD1_alpha/beta"/>
</dbReference>
<evidence type="ECO:0000256" key="10">
    <source>
        <dbReference type="ARBA" id="ARBA00061949"/>
    </source>
</evidence>
<dbReference type="Pfam" id="PF25790">
    <property type="entry name" value="BCD1"/>
    <property type="match status" value="1"/>
</dbReference>
<dbReference type="GO" id="GO:0005634">
    <property type="term" value="C:nucleus"/>
    <property type="evidence" value="ECO:0007669"/>
    <property type="project" value="TreeGrafter"/>
</dbReference>
<evidence type="ECO:0000256" key="11">
    <source>
        <dbReference type="ARBA" id="ARBA00068630"/>
    </source>
</evidence>
<feature type="domain" description="HIT-type" evidence="14">
    <location>
        <begin position="11"/>
        <end position="45"/>
    </location>
</feature>
<dbReference type="FunFam" id="3.30.60.190:FF:000001">
    <property type="entry name" value="box C/D snoRNA protein 1"/>
    <property type="match status" value="1"/>
</dbReference>
<evidence type="ECO:0000256" key="7">
    <source>
        <dbReference type="ARBA" id="ARBA00022843"/>
    </source>
</evidence>
<reference evidence="16" key="1">
    <citation type="submission" date="2025-08" db="UniProtKB">
        <authorList>
            <consortium name="RefSeq"/>
        </authorList>
    </citation>
    <scope>IDENTIFICATION</scope>
</reference>
<organism evidence="15 16">
    <name type="scientific">Ceratosolen solmsi marchali</name>
    <dbReference type="NCBI Taxonomy" id="326594"/>
    <lineage>
        <taxon>Eukaryota</taxon>
        <taxon>Metazoa</taxon>
        <taxon>Ecdysozoa</taxon>
        <taxon>Arthropoda</taxon>
        <taxon>Hexapoda</taxon>
        <taxon>Insecta</taxon>
        <taxon>Pterygota</taxon>
        <taxon>Neoptera</taxon>
        <taxon>Endopterygota</taxon>
        <taxon>Hymenoptera</taxon>
        <taxon>Apocrita</taxon>
        <taxon>Proctotrupomorpha</taxon>
        <taxon>Chalcidoidea</taxon>
        <taxon>Agaonidae</taxon>
        <taxon>Agaoninae</taxon>
        <taxon>Ceratosolen</taxon>
    </lineage>
</organism>
<dbReference type="KEGG" id="csol:105368768"/>
<dbReference type="Gene3D" id="3.30.60.190">
    <property type="match status" value="1"/>
</dbReference>
<dbReference type="InterPro" id="IPR051639">
    <property type="entry name" value="BCD1"/>
</dbReference>
<evidence type="ECO:0000256" key="12">
    <source>
        <dbReference type="ARBA" id="ARBA00077531"/>
    </source>
</evidence>
<dbReference type="Pfam" id="PF04438">
    <property type="entry name" value="zf-HIT"/>
    <property type="match status" value="1"/>
</dbReference>
<keyword evidence="3" id="KW-0597">Phosphoprotein</keyword>
<comment type="subunit">
    <text evidence="10">Interacts with FBL, SNU13, NOP58, NUFIP1, RUVBL1, RUVBL2 and TAF9. Interacts (via HIT-type zinc finger) with the RUVBL1/RUVBL2 complex in the presence of ADP.</text>
</comment>
<dbReference type="AlphaFoldDB" id="A0AAJ7E371"/>
<evidence type="ECO:0000256" key="4">
    <source>
        <dbReference type="ARBA" id="ARBA00022723"/>
    </source>
</evidence>
<evidence type="ECO:0000313" key="16">
    <source>
        <dbReference type="RefSeq" id="XP_011506184.1"/>
    </source>
</evidence>
<keyword evidence="4" id="KW-0479">Metal-binding</keyword>
<keyword evidence="6" id="KW-0862">Zinc</keyword>
<dbReference type="RefSeq" id="XP_011506184.1">
    <property type="nucleotide sequence ID" value="XM_011507882.1"/>
</dbReference>
<dbReference type="CDD" id="cd23023">
    <property type="entry name" value="zf-HIT_BCD1"/>
    <property type="match status" value="1"/>
</dbReference>
<dbReference type="GO" id="GO:0000492">
    <property type="term" value="P:box C/D snoRNP assembly"/>
    <property type="evidence" value="ECO:0007669"/>
    <property type="project" value="TreeGrafter"/>
</dbReference>
<protein>
    <recommendedName>
        <fullName evidence="11">Box C/D snoRNA protein 1</fullName>
    </recommendedName>
    <alternativeName>
        <fullName evidence="12">Zinc finger HIT domain-containing protein 6</fullName>
    </alternativeName>
</protein>
<dbReference type="GeneID" id="105368768"/>
<evidence type="ECO:0000256" key="13">
    <source>
        <dbReference type="PROSITE-ProRule" id="PRU00453"/>
    </source>
</evidence>
<proteinExistence type="inferred from homology"/>
<evidence type="ECO:0000256" key="3">
    <source>
        <dbReference type="ARBA" id="ARBA00022553"/>
    </source>
</evidence>
<dbReference type="SUPFAM" id="SSF144232">
    <property type="entry name" value="HIT/MYND zinc finger-like"/>
    <property type="match status" value="1"/>
</dbReference>
<evidence type="ECO:0000256" key="8">
    <source>
        <dbReference type="ARBA" id="ARBA00049598"/>
    </source>
</evidence>
<sequence>MAAISKKLDNCEVCAKNIAKYTCPKCEVRTCGLSCINIHKKELDCSGVRDETKFIPLNSFTDLDLLSDYRLLENIGRSVENFKRNPAKKFTRYKNCAIFLEKLKHAAHNKGIDLEFMPQNFSRHKKNTTYLNWKTNEFFWRVEFIFPQADNTKWSLDKVLDNKRLSVVLEEILNFDIRLNDNEQHNNLSVLYKKLIFYRACGITGLKALLKAEKVQKSDTRFYELDLSLSLEENLKQKTIIEFPVIYIILKDHSDMFEIIDSDDEEIKAKPSSNLRRKSNFENRSRIGHKSNKNKVDSTVNYFFCSEHSDLEEESTSDATYLKSDNQEFYIPDYNELVKMK</sequence>